<dbReference type="InterPro" id="IPR053707">
    <property type="entry name" value="UPF0637_domain_sf"/>
</dbReference>
<evidence type="ECO:0000256" key="1">
    <source>
        <dbReference type="HAMAP-Rule" id="MF_01851"/>
    </source>
</evidence>
<dbReference type="Proteomes" id="UP000367750">
    <property type="component" value="Unassembled WGS sequence"/>
</dbReference>
<dbReference type="Gene3D" id="3.30.930.20">
    <property type="entry name" value="Protein of unknown function DUF1054"/>
    <property type="match status" value="1"/>
</dbReference>
<dbReference type="InterPro" id="IPR009403">
    <property type="entry name" value="UPF0637"/>
</dbReference>
<dbReference type="SUPFAM" id="SSF142913">
    <property type="entry name" value="YktB/PF0168-like"/>
    <property type="match status" value="1"/>
</dbReference>
<name>A0A5J5G8T8_9BACL</name>
<dbReference type="RefSeq" id="WP_150458366.1">
    <property type="nucleotide sequence ID" value="NZ_VYKK01000015.1"/>
</dbReference>
<dbReference type="OrthoDB" id="9812818at2"/>
<dbReference type="EMBL" id="VYKK01000015">
    <property type="protein sequence ID" value="KAA9004011.1"/>
    <property type="molecule type" value="Genomic_DNA"/>
</dbReference>
<proteinExistence type="inferred from homology"/>
<evidence type="ECO:0000313" key="2">
    <source>
        <dbReference type="EMBL" id="KAA9004011.1"/>
    </source>
</evidence>
<dbReference type="Pfam" id="PF06335">
    <property type="entry name" value="DUF1054"/>
    <property type="match status" value="1"/>
</dbReference>
<comment type="similarity">
    <text evidence="1">Belongs to the UPF0637 family.</text>
</comment>
<comment type="caution">
    <text evidence="2">The sequence shown here is derived from an EMBL/GenBank/DDBJ whole genome shotgun (WGS) entry which is preliminary data.</text>
</comment>
<dbReference type="PIRSF" id="PIRSF021332">
    <property type="entry name" value="DUF1054"/>
    <property type="match status" value="1"/>
</dbReference>
<accession>A0A5J5G8T8</accession>
<dbReference type="HAMAP" id="MF_01851">
    <property type="entry name" value="UPF0637"/>
    <property type="match status" value="1"/>
</dbReference>
<organism evidence="2 3">
    <name type="scientific">Paenibacillus spiritus</name>
    <dbReference type="NCBI Taxonomy" id="2496557"/>
    <lineage>
        <taxon>Bacteria</taxon>
        <taxon>Bacillati</taxon>
        <taxon>Bacillota</taxon>
        <taxon>Bacilli</taxon>
        <taxon>Bacillales</taxon>
        <taxon>Paenibacillaceae</taxon>
        <taxon>Paenibacillus</taxon>
    </lineage>
</organism>
<evidence type="ECO:0000313" key="3">
    <source>
        <dbReference type="Proteomes" id="UP000367750"/>
    </source>
</evidence>
<sequence>MTFSGFQPADFEVFDIGGLEPRMEALIERVRPKLTALGDELAPYLTELTGEEMFPHVAKHARRTVHPPADTWVAWGPSKRGYKALPHFQTGMFRSHLFIVFAVIYESGNKGILADALLRESGSVLRELPGSYFWSTDHLDPSGTPHAEMDAERLAGLAHRLKEVKKAEVTCGLRIEAGDPVLADGQKLTGVIQDTFRTLLPLYKMAF</sequence>
<gene>
    <name evidence="2" type="ORF">F4V43_11425</name>
</gene>
<keyword evidence="3" id="KW-1185">Reference proteome</keyword>
<protein>
    <recommendedName>
        <fullName evidence="1">UPF0637 protein F4V43_11425</fullName>
    </recommendedName>
</protein>
<reference evidence="2 3" key="1">
    <citation type="submission" date="2019-09" db="EMBL/GenBank/DDBJ databases">
        <title>Bacillus ochoae sp. nov., Paenibacillus whitsoniae sp. nov., Paenibacillus spiritus sp. nov. Isolated from the Mars Exploration Rover during spacecraft assembly.</title>
        <authorList>
            <person name="Seuylemezian A."/>
            <person name="Vaishampayan P."/>
        </authorList>
    </citation>
    <scope>NUCLEOTIDE SEQUENCE [LARGE SCALE GENOMIC DNA]</scope>
    <source>
        <strain evidence="2 3">MER_111</strain>
    </source>
</reference>
<dbReference type="AlphaFoldDB" id="A0A5J5G8T8"/>